<evidence type="ECO:0000313" key="1">
    <source>
        <dbReference type="EMBL" id="AKF14340.1"/>
    </source>
</evidence>
<dbReference type="OrthoDB" id="12474at10239"/>
<keyword evidence="1" id="KW-0378">Hydrolase</keyword>
<organism evidence="1 2">
    <name type="scientific">Mycobacterium phage Vincenzo</name>
    <dbReference type="NCBI Taxonomy" id="1647301"/>
    <lineage>
        <taxon>Viruses</taxon>
        <taxon>Duplodnaviria</taxon>
        <taxon>Heunggongvirae</taxon>
        <taxon>Uroviricota</taxon>
        <taxon>Caudoviricetes</taxon>
        <taxon>Bclasvirinae</taxon>
        <taxon>Coopervirus</taxon>
        <taxon>Coopervirus vincenzo</taxon>
    </lineage>
</organism>
<keyword evidence="1" id="KW-0255">Endonuclease</keyword>
<gene>
    <name evidence="1" type="primary">78</name>
    <name evidence="1" type="ORF">SEA_VINCENZO_78</name>
</gene>
<dbReference type="Proteomes" id="UP000203101">
    <property type="component" value="Segment"/>
</dbReference>
<dbReference type="Gene3D" id="1.10.30.50">
    <property type="match status" value="1"/>
</dbReference>
<reference evidence="1 2" key="1">
    <citation type="journal article" date="2015" name="Genome Announc.">
        <title>Genome Sequences of Mycobacteriophages AlanGrant, Baee, Corofin, OrangeOswald, and Vincenzo, New Members of Cluster B.</title>
        <authorList>
            <person name="Pope W.H."/>
            <person name="Carbonara M.E."/>
            <person name="Cioffi H.M."/>
            <person name="Cruz T."/>
            <person name="Dang B.Q."/>
            <person name="Doyle A.N."/>
            <person name="Fan O.H."/>
            <person name="Gallagher M."/>
            <person name="Gentile G.M."/>
            <person name="German B.A."/>
            <person name="Farrell M.E."/>
            <person name="Gerwig M."/>
            <person name="Hunter K.L."/>
            <person name="Lefever V.E."/>
            <person name="Marfisi N.A."/>
            <person name="McDonnell J.E."/>
            <person name="Monga J.K."/>
            <person name="Quiroz K.G."/>
            <person name="Pong A.C."/>
            <person name="Rimple P.A."/>
            <person name="Situ M."/>
            <person name="Sohnen P.C."/>
            <person name="Stockinger A.N."/>
            <person name="Thompson P.K."/>
            <person name="Torchio N.M."/>
            <person name="Toner C.L."/>
            <person name="Ulbrich M.C."/>
            <person name="Vohra N.I."/>
            <person name="Zakir A."/>
            <person name="Adkins N.L."/>
            <person name="Brown B.R."/>
            <person name="Churilla B.M."/>
            <person name="Kramer Z.J."/>
            <person name="Lapin J.S."/>
            <person name="Montgomery M.T."/>
            <person name="Prout A.K."/>
            <person name="Grubb S.R."/>
            <person name="Warner M.H."/>
            <person name="Bowman C.A."/>
            <person name="Russell D.A."/>
            <person name="Hatfull G.F."/>
        </authorList>
    </citation>
    <scope>NUCLEOTIDE SEQUENCE [LARGE SCALE GENOMIC DNA]</scope>
</reference>
<evidence type="ECO:0000313" key="2">
    <source>
        <dbReference type="Proteomes" id="UP000203101"/>
    </source>
</evidence>
<name>A0A0F6WDY0_9CAUD</name>
<sequence>MSSICGRSNRNERGSSYDRRARRKWLVSPEAGFGGDGTKVPCWECGRLVTEDEVIADRLVPGSQGGTYRRSNIRGPHCAGCSCRQGARISAALRAATDPYDDADHCTACGAHYLAAHAETCDVPLEVR</sequence>
<dbReference type="KEGG" id="vg:26637381"/>
<keyword evidence="1" id="KW-0540">Nuclease</keyword>
<dbReference type="RefSeq" id="YP_009210934.1">
    <property type="nucleotide sequence ID" value="NC_028934.1"/>
</dbReference>
<keyword evidence="2" id="KW-1185">Reference proteome</keyword>
<proteinExistence type="predicted"/>
<dbReference type="EMBL" id="KR080194">
    <property type="protein sequence ID" value="AKF14340.1"/>
    <property type="molecule type" value="Genomic_DNA"/>
</dbReference>
<accession>A0A0F6WDY0</accession>
<dbReference type="GeneID" id="26637381"/>
<protein>
    <submittedName>
        <fullName evidence="1">HNH endonuclease</fullName>
    </submittedName>
</protein>
<dbReference type="GO" id="GO:0004519">
    <property type="term" value="F:endonuclease activity"/>
    <property type="evidence" value="ECO:0007669"/>
    <property type="project" value="UniProtKB-KW"/>
</dbReference>